<dbReference type="Proteomes" id="UP000011668">
    <property type="component" value="Unassembled WGS sequence"/>
</dbReference>
<evidence type="ECO:0000313" key="1">
    <source>
        <dbReference type="EMBL" id="ELU45555.1"/>
    </source>
</evidence>
<gene>
    <name evidence="1" type="ORF">AG1IA_00433</name>
</gene>
<accession>L8X5S0</accession>
<dbReference type="EMBL" id="AFRT01000065">
    <property type="protein sequence ID" value="ELU45555.1"/>
    <property type="molecule type" value="Genomic_DNA"/>
</dbReference>
<dbReference type="AlphaFoldDB" id="L8X5S0"/>
<proteinExistence type="predicted"/>
<dbReference type="HOGENOM" id="CLU_2706500_0_0_1"/>
<sequence>MWSLSRLGDLRSDIWDADLGSLERIIWAAKANSSVDRLARSFRSELLPSTLAGLRAGFNPRISNTSLLPKRHR</sequence>
<organism evidence="1 2">
    <name type="scientific">Thanatephorus cucumeris (strain AG1-IA)</name>
    <name type="common">Rice sheath blight fungus</name>
    <name type="synonym">Rhizoctonia solani</name>
    <dbReference type="NCBI Taxonomy" id="983506"/>
    <lineage>
        <taxon>Eukaryota</taxon>
        <taxon>Fungi</taxon>
        <taxon>Dikarya</taxon>
        <taxon>Basidiomycota</taxon>
        <taxon>Agaricomycotina</taxon>
        <taxon>Agaricomycetes</taxon>
        <taxon>Cantharellales</taxon>
        <taxon>Ceratobasidiaceae</taxon>
        <taxon>Rhizoctonia</taxon>
        <taxon>Rhizoctonia solani AG-1</taxon>
    </lineage>
</organism>
<protein>
    <submittedName>
        <fullName evidence="1">Uncharacterized protein</fullName>
    </submittedName>
</protein>
<keyword evidence="2" id="KW-1185">Reference proteome</keyword>
<evidence type="ECO:0000313" key="2">
    <source>
        <dbReference type="Proteomes" id="UP000011668"/>
    </source>
</evidence>
<comment type="caution">
    <text evidence="1">The sequence shown here is derived from an EMBL/GenBank/DDBJ whole genome shotgun (WGS) entry which is preliminary data.</text>
</comment>
<name>L8X5S0_THACA</name>
<reference evidence="1 2" key="1">
    <citation type="journal article" date="2013" name="Nat. Commun.">
        <title>The evolution and pathogenic mechanisms of the rice sheath blight pathogen.</title>
        <authorList>
            <person name="Zheng A."/>
            <person name="Lin R."/>
            <person name="Xu L."/>
            <person name="Qin P."/>
            <person name="Tang C."/>
            <person name="Ai P."/>
            <person name="Zhang D."/>
            <person name="Liu Y."/>
            <person name="Sun Z."/>
            <person name="Feng H."/>
            <person name="Wang Y."/>
            <person name="Chen Y."/>
            <person name="Liang X."/>
            <person name="Fu R."/>
            <person name="Li Q."/>
            <person name="Zhang J."/>
            <person name="Yu X."/>
            <person name="Xie Z."/>
            <person name="Ding L."/>
            <person name="Guan P."/>
            <person name="Tang J."/>
            <person name="Liang Y."/>
            <person name="Wang S."/>
            <person name="Deng Q."/>
            <person name="Li S."/>
            <person name="Zhu J."/>
            <person name="Wang L."/>
            <person name="Liu H."/>
            <person name="Li P."/>
        </authorList>
    </citation>
    <scope>NUCLEOTIDE SEQUENCE [LARGE SCALE GENOMIC DNA]</scope>
    <source>
        <strain evidence="2">AG-1 IA</strain>
    </source>
</reference>